<protein>
    <submittedName>
        <fullName evidence="2">Diadenosine tetraphosphate (Ap4A) HIT family hydrolase</fullName>
    </submittedName>
</protein>
<gene>
    <name evidence="2" type="ORF">J2W56_000201</name>
</gene>
<evidence type="ECO:0000313" key="3">
    <source>
        <dbReference type="Proteomes" id="UP001251217"/>
    </source>
</evidence>
<reference evidence="2 3" key="1">
    <citation type="submission" date="2023-07" db="EMBL/GenBank/DDBJ databases">
        <title>Sorghum-associated microbial communities from plants grown in Nebraska, USA.</title>
        <authorList>
            <person name="Schachtman D."/>
        </authorList>
    </citation>
    <scope>NUCLEOTIDE SEQUENCE [LARGE SCALE GENOMIC DNA]</scope>
    <source>
        <strain evidence="2 3">4272</strain>
    </source>
</reference>
<dbReference type="GO" id="GO:0016787">
    <property type="term" value="F:hydrolase activity"/>
    <property type="evidence" value="ECO:0007669"/>
    <property type="project" value="UniProtKB-KW"/>
</dbReference>
<evidence type="ECO:0000259" key="1">
    <source>
        <dbReference type="Pfam" id="PF01230"/>
    </source>
</evidence>
<dbReference type="Pfam" id="PF01230">
    <property type="entry name" value="HIT"/>
    <property type="match status" value="1"/>
</dbReference>
<dbReference type="Proteomes" id="UP001251217">
    <property type="component" value="Unassembled WGS sequence"/>
</dbReference>
<feature type="domain" description="HIT" evidence="1">
    <location>
        <begin position="38"/>
        <end position="106"/>
    </location>
</feature>
<dbReference type="InterPro" id="IPR011146">
    <property type="entry name" value="HIT-like"/>
</dbReference>
<keyword evidence="2" id="KW-0378">Hydrolase</keyword>
<keyword evidence="3" id="KW-1185">Reference proteome</keyword>
<dbReference type="Gene3D" id="3.30.428.10">
    <property type="entry name" value="HIT-like"/>
    <property type="match status" value="1"/>
</dbReference>
<accession>A0ABU1X7G7</accession>
<dbReference type="SUPFAM" id="SSF54197">
    <property type="entry name" value="HIT-like"/>
    <property type="match status" value="1"/>
</dbReference>
<name>A0ABU1X7G7_9NOCA</name>
<comment type="caution">
    <text evidence="2">The sequence shown here is derived from an EMBL/GenBank/DDBJ whole genome shotgun (WGS) entry which is preliminary data.</text>
</comment>
<dbReference type="EMBL" id="JAVDWW010000001">
    <property type="protein sequence ID" value="MDR7166483.1"/>
    <property type="molecule type" value="Genomic_DNA"/>
</dbReference>
<dbReference type="InterPro" id="IPR036265">
    <property type="entry name" value="HIT-like_sf"/>
</dbReference>
<dbReference type="RefSeq" id="WP_310398546.1">
    <property type="nucleotide sequence ID" value="NZ_JAVDWW010000001.1"/>
</dbReference>
<evidence type="ECO:0000313" key="2">
    <source>
        <dbReference type="EMBL" id="MDR7166483.1"/>
    </source>
</evidence>
<sequence>MGSECLICNKHRGVGRLVGPVIYAGDLVVVTHRPLSEGAPMPGYLFVETRRHVPTLADLTDDEGAAVGWAVRRSAYALRTELAPEFVFSAITGRSVAHFHQHVFVRPEGTPEVVNWFDSDSWDGGPRIGQSALTVLCERLSAHFVQGDEPK</sequence>
<proteinExistence type="predicted"/>
<organism evidence="2 3">
    <name type="scientific">Nocardia kruczakiae</name>
    <dbReference type="NCBI Taxonomy" id="261477"/>
    <lineage>
        <taxon>Bacteria</taxon>
        <taxon>Bacillati</taxon>
        <taxon>Actinomycetota</taxon>
        <taxon>Actinomycetes</taxon>
        <taxon>Mycobacteriales</taxon>
        <taxon>Nocardiaceae</taxon>
        <taxon>Nocardia</taxon>
    </lineage>
</organism>